<dbReference type="EMBL" id="PDCK01000044">
    <property type="protein sequence ID" value="PRQ24183.1"/>
    <property type="molecule type" value="Genomic_DNA"/>
</dbReference>
<feature type="transmembrane region" description="Helical" evidence="17">
    <location>
        <begin position="595"/>
        <end position="613"/>
    </location>
</feature>
<evidence type="ECO:0000256" key="10">
    <source>
        <dbReference type="ARBA" id="ARBA00023170"/>
    </source>
</evidence>
<feature type="transmembrane region" description="Helical" evidence="17">
    <location>
        <begin position="655"/>
        <end position="673"/>
    </location>
</feature>
<keyword evidence="16" id="KW-1015">Disulfide bond</keyword>
<evidence type="ECO:0000259" key="19">
    <source>
        <dbReference type="SMART" id="SM00079"/>
    </source>
</evidence>
<feature type="signal peptide" evidence="18">
    <location>
        <begin position="1"/>
        <end position="24"/>
    </location>
</feature>
<dbReference type="InterPro" id="IPR001828">
    <property type="entry name" value="ANF_lig-bd_rcpt"/>
</dbReference>
<dbReference type="OMA" id="TIWPIER"/>
<name>A0A2P6PQH2_ROSCH</name>
<comment type="subunit">
    <text evidence="3">May form heteromers.</text>
</comment>
<dbReference type="FunFam" id="3.40.50.2300:FF:000310">
    <property type="entry name" value="Glutamate receptor"/>
    <property type="match status" value="1"/>
</dbReference>
<dbReference type="SMART" id="SM00079">
    <property type="entry name" value="PBPe"/>
    <property type="match status" value="1"/>
</dbReference>
<evidence type="ECO:0000256" key="18">
    <source>
        <dbReference type="SAM" id="SignalP"/>
    </source>
</evidence>
<dbReference type="InterPro" id="IPR028082">
    <property type="entry name" value="Peripla_BP_I"/>
</dbReference>
<dbReference type="SUPFAM" id="SSF53822">
    <property type="entry name" value="Periplasmic binding protein-like I"/>
    <property type="match status" value="1"/>
</dbReference>
<dbReference type="Proteomes" id="UP000238479">
    <property type="component" value="Chromosome 6"/>
</dbReference>
<feature type="chain" id="PRO_5015119587" description="Glutamate receptor" evidence="18">
    <location>
        <begin position="25"/>
        <end position="944"/>
    </location>
</feature>
<evidence type="ECO:0000256" key="12">
    <source>
        <dbReference type="ARBA" id="ARBA00023286"/>
    </source>
</evidence>
<dbReference type="InterPro" id="IPR015683">
    <property type="entry name" value="Ionotropic_Glu_rcpt"/>
</dbReference>
<keyword evidence="9 15" id="KW-0472">Membrane</keyword>
<dbReference type="Gramene" id="PRQ24183">
    <property type="protein sequence ID" value="PRQ24183"/>
    <property type="gene ID" value="RchiOBHm_Chr6g0269601"/>
</dbReference>
<evidence type="ECO:0000256" key="7">
    <source>
        <dbReference type="ARBA" id="ARBA00022989"/>
    </source>
</evidence>
<evidence type="ECO:0000256" key="3">
    <source>
        <dbReference type="ARBA" id="ARBA00011095"/>
    </source>
</evidence>
<evidence type="ECO:0000256" key="14">
    <source>
        <dbReference type="ARBA" id="ARBA00049638"/>
    </source>
</evidence>
<dbReference type="SUPFAM" id="SSF53850">
    <property type="entry name" value="Periplasmic binding protein-like II"/>
    <property type="match status" value="1"/>
</dbReference>
<evidence type="ECO:0000313" key="20">
    <source>
        <dbReference type="EMBL" id="PRQ24183.1"/>
    </source>
</evidence>
<keyword evidence="4 15" id="KW-0813">Transport</keyword>
<keyword evidence="21" id="KW-1185">Reference proteome</keyword>
<dbReference type="FunFam" id="3.40.50.2300:FF:000169">
    <property type="entry name" value="Glutamate receptor"/>
    <property type="match status" value="1"/>
</dbReference>
<dbReference type="GO" id="GO:0015276">
    <property type="term" value="F:ligand-gated monoatomic ion channel activity"/>
    <property type="evidence" value="ECO:0007669"/>
    <property type="project" value="InterPro"/>
</dbReference>
<gene>
    <name evidence="20" type="ORF">RchiOBHm_Chr6g0269601</name>
</gene>
<dbReference type="CDD" id="cd19990">
    <property type="entry name" value="PBP1_GABAb_receptor_plant"/>
    <property type="match status" value="1"/>
</dbReference>
<evidence type="ECO:0000256" key="17">
    <source>
        <dbReference type="SAM" id="Phobius"/>
    </source>
</evidence>
<organism evidence="20 21">
    <name type="scientific">Rosa chinensis</name>
    <name type="common">China rose</name>
    <dbReference type="NCBI Taxonomy" id="74649"/>
    <lineage>
        <taxon>Eukaryota</taxon>
        <taxon>Viridiplantae</taxon>
        <taxon>Streptophyta</taxon>
        <taxon>Embryophyta</taxon>
        <taxon>Tracheophyta</taxon>
        <taxon>Spermatophyta</taxon>
        <taxon>Magnoliopsida</taxon>
        <taxon>eudicotyledons</taxon>
        <taxon>Gunneridae</taxon>
        <taxon>Pentapetalae</taxon>
        <taxon>rosids</taxon>
        <taxon>fabids</taxon>
        <taxon>Rosales</taxon>
        <taxon>Rosaceae</taxon>
        <taxon>Rosoideae</taxon>
        <taxon>Rosoideae incertae sedis</taxon>
        <taxon>Rosa</taxon>
    </lineage>
</organism>
<dbReference type="Gene3D" id="3.40.50.2300">
    <property type="match status" value="3"/>
</dbReference>
<feature type="transmembrane region" description="Helical" evidence="17">
    <location>
        <begin position="837"/>
        <end position="861"/>
    </location>
</feature>
<dbReference type="Pfam" id="PF10613">
    <property type="entry name" value="Lig_chan-Glu_bd"/>
    <property type="match status" value="1"/>
</dbReference>
<evidence type="ECO:0000256" key="11">
    <source>
        <dbReference type="ARBA" id="ARBA00023180"/>
    </source>
</evidence>
<evidence type="ECO:0000256" key="16">
    <source>
        <dbReference type="PIRSR" id="PIRSR037090-50"/>
    </source>
</evidence>
<feature type="domain" description="Ionotropic glutamate receptor C-terminal" evidence="19">
    <location>
        <begin position="465"/>
        <end position="815"/>
    </location>
</feature>
<keyword evidence="6 18" id="KW-0732">Signal</keyword>
<dbReference type="AlphaFoldDB" id="A0A2P6PQH2"/>
<dbReference type="Gene3D" id="1.10.287.70">
    <property type="match status" value="1"/>
</dbReference>
<keyword evidence="7 17" id="KW-1133">Transmembrane helix</keyword>
<dbReference type="InterPro" id="IPR001320">
    <property type="entry name" value="Iontro_rcpt_C"/>
</dbReference>
<evidence type="ECO:0000256" key="1">
    <source>
        <dbReference type="ARBA" id="ARBA00004141"/>
    </source>
</evidence>
<evidence type="ECO:0000256" key="2">
    <source>
        <dbReference type="ARBA" id="ARBA00008685"/>
    </source>
</evidence>
<dbReference type="Gene3D" id="3.40.190.10">
    <property type="entry name" value="Periplasmic binding protein-like II"/>
    <property type="match status" value="3"/>
</dbReference>
<evidence type="ECO:0000313" key="21">
    <source>
        <dbReference type="Proteomes" id="UP000238479"/>
    </source>
</evidence>
<reference evidence="20 21" key="1">
    <citation type="journal article" date="2018" name="Nat. Genet.">
        <title>The Rosa genome provides new insights in the design of modern roses.</title>
        <authorList>
            <person name="Bendahmane M."/>
        </authorList>
    </citation>
    <scope>NUCLEOTIDE SEQUENCE [LARGE SCALE GENOMIC DNA]</scope>
    <source>
        <strain evidence="21">cv. Old Blush</strain>
    </source>
</reference>
<comment type="function">
    <text evidence="14">Glutamate-gated receptor that probably acts as a non-selective cation channel. May be involved in light-signal transduction and calcium homeostasis via the regulation of calcium influx into cells.</text>
</comment>
<keyword evidence="13 15" id="KW-0407">Ion channel</keyword>
<feature type="disulfide bond" evidence="16">
    <location>
        <begin position="763"/>
        <end position="819"/>
    </location>
</feature>
<keyword evidence="5 17" id="KW-0812">Transmembrane</keyword>
<dbReference type="Pfam" id="PF00060">
    <property type="entry name" value="Lig_chan"/>
    <property type="match status" value="1"/>
</dbReference>
<evidence type="ECO:0000256" key="4">
    <source>
        <dbReference type="ARBA" id="ARBA00022448"/>
    </source>
</evidence>
<comment type="similarity">
    <text evidence="2 15">Belongs to the glutamate-gated ion channel (TC 1.A.10.1) family.</text>
</comment>
<evidence type="ECO:0000256" key="9">
    <source>
        <dbReference type="ARBA" id="ARBA00023136"/>
    </source>
</evidence>
<dbReference type="PANTHER" id="PTHR34836:SF1">
    <property type="entry name" value="OS09G0428600 PROTEIN"/>
    <property type="match status" value="1"/>
</dbReference>
<keyword evidence="10 15" id="KW-0675">Receptor</keyword>
<dbReference type="CDD" id="cd13686">
    <property type="entry name" value="GluR_Plant"/>
    <property type="match status" value="1"/>
</dbReference>
<protein>
    <recommendedName>
        <fullName evidence="15">Glutamate receptor</fullName>
    </recommendedName>
</protein>
<comment type="function">
    <text evidence="15">Glutamate-gated receptor that probably acts as non-selective cation channel.</text>
</comment>
<keyword evidence="11" id="KW-0325">Glycoprotein</keyword>
<dbReference type="PANTHER" id="PTHR34836">
    <property type="entry name" value="OS06G0188250 PROTEIN"/>
    <property type="match status" value="1"/>
</dbReference>
<dbReference type="FunFam" id="3.40.190.10:FF:000103">
    <property type="entry name" value="Glutamate receptor"/>
    <property type="match status" value="1"/>
</dbReference>
<dbReference type="GO" id="GO:0016020">
    <property type="term" value="C:membrane"/>
    <property type="evidence" value="ECO:0007669"/>
    <property type="project" value="UniProtKB-SubCell"/>
</dbReference>
<comment type="caution">
    <text evidence="20">The sequence shown here is derived from an EMBL/GenBank/DDBJ whole genome shotgun (WGS) entry which is preliminary data.</text>
</comment>
<dbReference type="InterPro" id="IPR044440">
    <property type="entry name" value="GABAb_receptor_plant_PBP1"/>
</dbReference>
<dbReference type="InterPro" id="IPR017103">
    <property type="entry name" value="Iontropic_Glu_rcpt_pln"/>
</dbReference>
<evidence type="ECO:0000256" key="13">
    <source>
        <dbReference type="ARBA" id="ARBA00023303"/>
    </source>
</evidence>
<keyword evidence="12 15" id="KW-1071">Ligand-gated ion channel</keyword>
<evidence type="ECO:0000256" key="6">
    <source>
        <dbReference type="ARBA" id="ARBA00022729"/>
    </source>
</evidence>
<proteinExistence type="inferred from homology"/>
<sequence length="944" mass="104535">MENRKLSKPVCFLILCSSISLVMAMGENTSISVNVGVILDLDNSLNTKVWLSCIKMAISDFYTSHGPSKTRLVLNIKDSRSEVVDAAAAALDLIKNVQVEAIIGPKSSMQANFVIDLGDRAQVPIISFSATSPSLTSLQSSYFFRAAQNDSSQVKAISAIIKAFGWRVAIPIYVENAYGEGVLPSLVDALQDVRVRVPYRSAIPPTATDDQLAQELYKLMTMQTRVFIVHMYPSIGSRLFAKADEIGMMKEGYVWIMTNGLTNHLSSTNASIINSMQGALGLRTFVPKTEELIDFRSRWKRQFQHENPTIIDVELDVFGLWAYDAAYALAMAVESVRTTRSLFGSHTTNASINSSTDLETLRVSPSGRELSHSLSSTRFRGLAGDFSFFNGQLQSSVFEIVNVNGDGARGIGFWSPQYGLMKDMSKKIDANSSYSTSKSDMGPIIWPGDSTPTPKGWELPTNSKRLRVGVPVKVGSPEFVKVVHDPVTNRIDVTGFCIDMFNAVMEGLPYAVTYDFIPFAKPDGTSAGTYNDMVHQVFLGNFDALAAATTIRANRSLYVDFTLPYTDSGVVMVVPMKDSKSRNAWIFLKPLTWDLWLTSSCSFIFIGFVIWLLEHRINDDFRGPPSHQVGTSIWFSFSTMVFAQREKVVSNLGRSVVIVWAFVVLILTQSYTASLTSLLTLKQLQPTCTDINELLKNKESVGYPKGSFVRDLLIEKGFDRSRIKSYTSPYECDQLLEYGSAKGGIAAAIDETPNLKLFLAKYCTKYTMVGPIFKTDGFAFVFPKGSPVVPDVSRSILNVTEGEEMKNIENKWFGKKATCSVTNPMLSDSSSLGVDSFWGLFLIAGFSSCLALILFATSFFFRHRHILITIRGSSICRKVGVLFRVFDEKDITSHTFRNKNLGRVEPSASPCSICQPCPSSQDSNHTDIQESPFFREERALVGQI</sequence>
<dbReference type="InterPro" id="IPR019594">
    <property type="entry name" value="Glu/Gly-bd"/>
</dbReference>
<comment type="subcellular location">
    <subcellularLocation>
        <location evidence="1">Membrane</location>
        <topology evidence="1">Multi-pass membrane protein</topology>
    </subcellularLocation>
</comment>
<dbReference type="Pfam" id="PF01094">
    <property type="entry name" value="ANF_receptor"/>
    <property type="match status" value="1"/>
</dbReference>
<dbReference type="PIRSF" id="PIRSF037090">
    <property type="entry name" value="Iontro_Glu-like_rcpt_pln"/>
    <property type="match status" value="1"/>
</dbReference>
<dbReference type="FunFam" id="1.10.287.70:FF:000037">
    <property type="entry name" value="Glutamate receptor"/>
    <property type="match status" value="1"/>
</dbReference>
<dbReference type="FunFam" id="3.40.190.10:FF:000195">
    <property type="entry name" value="Glutamate receptor 2.7"/>
    <property type="match status" value="1"/>
</dbReference>
<evidence type="ECO:0000256" key="15">
    <source>
        <dbReference type="PIRNR" id="PIRNR037090"/>
    </source>
</evidence>
<evidence type="ECO:0000256" key="5">
    <source>
        <dbReference type="ARBA" id="ARBA00022692"/>
    </source>
</evidence>
<evidence type="ECO:0000256" key="8">
    <source>
        <dbReference type="ARBA" id="ARBA00023065"/>
    </source>
</evidence>
<keyword evidence="8 15" id="KW-0406">Ion transport</keyword>
<accession>A0A2P6PQH2</accession>